<dbReference type="HOGENOM" id="CLU_013985_41_4_5"/>
<dbReference type="InterPro" id="IPR000182">
    <property type="entry name" value="GNAT_dom"/>
</dbReference>
<feature type="domain" description="N-acetyltransferase" evidence="3">
    <location>
        <begin position="1"/>
        <end position="159"/>
    </location>
</feature>
<proteinExistence type="predicted"/>
<dbReference type="SUPFAM" id="SSF55729">
    <property type="entry name" value="Acyl-CoA N-acyltransferases (Nat)"/>
    <property type="match status" value="1"/>
</dbReference>
<dbReference type="InterPro" id="IPR016181">
    <property type="entry name" value="Acyl_CoA_acyltransferase"/>
</dbReference>
<keyword evidence="2" id="KW-0012">Acyltransferase</keyword>
<sequence>MRVRDMEPADIPAVAALLREMQAYYGVPCPPDETTRADLSDLPAGVTILVAADPAPIGFAAVGTTYPGPGLRPGLFLKDLFVSRPERGRGAGRRLLQAVAALAVERGSGRVDWTADGANAPLLAHYEATGAAAHRERVFFRLSGAALTRLAAGPPDAPA</sequence>
<dbReference type="STRING" id="460265.Mnod_1053"/>
<dbReference type="KEGG" id="mno:Mnod_1053"/>
<keyword evidence="1 4" id="KW-0808">Transferase</keyword>
<dbReference type="RefSeq" id="WP_015927758.1">
    <property type="nucleotide sequence ID" value="NC_011894.1"/>
</dbReference>
<reference evidence="4 5" key="1">
    <citation type="submission" date="2009-01" db="EMBL/GenBank/DDBJ databases">
        <title>Complete sequence of chromosome of Methylobacterium nodulans ORS 2060.</title>
        <authorList>
            <consortium name="US DOE Joint Genome Institute"/>
            <person name="Lucas S."/>
            <person name="Copeland A."/>
            <person name="Lapidus A."/>
            <person name="Glavina del Rio T."/>
            <person name="Dalin E."/>
            <person name="Tice H."/>
            <person name="Bruce D."/>
            <person name="Goodwin L."/>
            <person name="Pitluck S."/>
            <person name="Sims D."/>
            <person name="Brettin T."/>
            <person name="Detter J.C."/>
            <person name="Han C."/>
            <person name="Larimer F."/>
            <person name="Land M."/>
            <person name="Hauser L."/>
            <person name="Kyrpides N."/>
            <person name="Ivanova N."/>
            <person name="Marx C.J."/>
            <person name="Richardson P."/>
        </authorList>
    </citation>
    <scope>NUCLEOTIDE SEQUENCE [LARGE SCALE GENOMIC DNA]</scope>
    <source>
        <strain evidence="5">LMG 21967 / CNCM I-2342 / ORS 2060</strain>
    </source>
</reference>
<name>B8II22_METNO</name>
<dbReference type="EMBL" id="CP001349">
    <property type="protein sequence ID" value="ACL56060.1"/>
    <property type="molecule type" value="Genomic_DNA"/>
</dbReference>
<organism evidence="4 5">
    <name type="scientific">Methylobacterium nodulans (strain LMG 21967 / CNCM I-2342 / ORS 2060)</name>
    <dbReference type="NCBI Taxonomy" id="460265"/>
    <lineage>
        <taxon>Bacteria</taxon>
        <taxon>Pseudomonadati</taxon>
        <taxon>Pseudomonadota</taxon>
        <taxon>Alphaproteobacteria</taxon>
        <taxon>Hyphomicrobiales</taxon>
        <taxon>Methylobacteriaceae</taxon>
        <taxon>Methylobacterium</taxon>
    </lineage>
</organism>
<accession>B8II22</accession>
<dbReference type="eggNOG" id="COG0456">
    <property type="taxonomic scope" value="Bacteria"/>
</dbReference>
<dbReference type="Gene3D" id="3.40.630.30">
    <property type="match status" value="1"/>
</dbReference>
<keyword evidence="5" id="KW-1185">Reference proteome</keyword>
<dbReference type="OrthoDB" id="7995647at2"/>
<dbReference type="AlphaFoldDB" id="B8II22"/>
<dbReference type="InterPro" id="IPR051016">
    <property type="entry name" value="Diverse_Substrate_AcTransf"/>
</dbReference>
<dbReference type="PANTHER" id="PTHR10545">
    <property type="entry name" value="DIAMINE N-ACETYLTRANSFERASE"/>
    <property type="match status" value="1"/>
</dbReference>
<evidence type="ECO:0000313" key="4">
    <source>
        <dbReference type="EMBL" id="ACL56060.1"/>
    </source>
</evidence>
<evidence type="ECO:0000256" key="1">
    <source>
        <dbReference type="ARBA" id="ARBA00022679"/>
    </source>
</evidence>
<protein>
    <submittedName>
        <fullName evidence="4">GCN5-related N-acetyltransferase</fullName>
    </submittedName>
</protein>
<dbReference type="PROSITE" id="PS51186">
    <property type="entry name" value="GNAT"/>
    <property type="match status" value="1"/>
</dbReference>
<gene>
    <name evidence="4" type="ordered locus">Mnod_1053</name>
</gene>
<dbReference type="PANTHER" id="PTHR10545:SF29">
    <property type="entry name" value="GH14572P-RELATED"/>
    <property type="match status" value="1"/>
</dbReference>
<dbReference type="GO" id="GO:0008080">
    <property type="term" value="F:N-acetyltransferase activity"/>
    <property type="evidence" value="ECO:0007669"/>
    <property type="project" value="TreeGrafter"/>
</dbReference>
<evidence type="ECO:0000313" key="5">
    <source>
        <dbReference type="Proteomes" id="UP000008207"/>
    </source>
</evidence>
<dbReference type="Proteomes" id="UP000008207">
    <property type="component" value="Chromosome"/>
</dbReference>
<evidence type="ECO:0000256" key="2">
    <source>
        <dbReference type="ARBA" id="ARBA00023315"/>
    </source>
</evidence>
<evidence type="ECO:0000259" key="3">
    <source>
        <dbReference type="PROSITE" id="PS51186"/>
    </source>
</evidence>
<dbReference type="Pfam" id="PF00583">
    <property type="entry name" value="Acetyltransf_1"/>
    <property type="match status" value="1"/>
</dbReference>
<dbReference type="CDD" id="cd04301">
    <property type="entry name" value="NAT_SF"/>
    <property type="match status" value="1"/>
</dbReference>